<dbReference type="AlphaFoldDB" id="S0F640"/>
<dbReference type="STRING" id="547042.BACCOPRO_00529"/>
<comment type="caution">
    <text evidence="1">The sequence shown here is derived from an EMBL/GenBank/DDBJ whole genome shotgun (WGS) entry which is preliminary data.</text>
</comment>
<dbReference type="EMBL" id="ACBW01000037">
    <property type="protein sequence ID" value="EEF75047.1"/>
    <property type="molecule type" value="Genomic_DNA"/>
</dbReference>
<reference evidence="1 2" key="1">
    <citation type="submission" date="2008-12" db="EMBL/GenBank/DDBJ databases">
        <authorList>
            <person name="Fulton L."/>
            <person name="Clifton S."/>
            <person name="Fulton B."/>
            <person name="Xu J."/>
            <person name="Minx P."/>
            <person name="Pepin K.H."/>
            <person name="Johnson M."/>
            <person name="Bhonagiri V."/>
            <person name="Nash W.E."/>
            <person name="Mardis E.R."/>
            <person name="Wilson R.K."/>
        </authorList>
    </citation>
    <scope>NUCLEOTIDE SEQUENCE [LARGE SCALE GENOMIC DNA]</scope>
    <source>
        <strain evidence="1 2">DSM 18228</strain>
    </source>
</reference>
<proteinExistence type="predicted"/>
<evidence type="ECO:0000313" key="1">
    <source>
        <dbReference type="EMBL" id="EEF75047.1"/>
    </source>
</evidence>
<protein>
    <submittedName>
        <fullName evidence="1">Uncharacterized protein</fullName>
    </submittedName>
</protein>
<keyword evidence="2" id="KW-1185">Reference proteome</keyword>
<accession>S0F640</accession>
<name>S0F640_9BACT</name>
<dbReference type="Proteomes" id="UP000014073">
    <property type="component" value="Unassembled WGS sequence"/>
</dbReference>
<sequence>MGQNRPHDEAASSGRLGFIDCTLKPHRADNEIALIRVNLFSLLFEKTPYFFSFS</sequence>
<gene>
    <name evidence="1" type="ORF">BACCOPRO_00529</name>
</gene>
<dbReference type="HOGENOM" id="CLU_3040316_0_0_10"/>
<evidence type="ECO:0000313" key="2">
    <source>
        <dbReference type="Proteomes" id="UP000014073"/>
    </source>
</evidence>
<organism evidence="1 2">
    <name type="scientific">Phocaeicola coprophilus DSM 18228 = JCM 13818</name>
    <dbReference type="NCBI Taxonomy" id="547042"/>
    <lineage>
        <taxon>Bacteria</taxon>
        <taxon>Pseudomonadati</taxon>
        <taxon>Bacteroidota</taxon>
        <taxon>Bacteroidia</taxon>
        <taxon>Bacteroidales</taxon>
        <taxon>Bacteroidaceae</taxon>
        <taxon>Phocaeicola</taxon>
    </lineage>
</organism>